<feature type="region of interest" description="Disordered" evidence="1">
    <location>
        <begin position="115"/>
        <end position="172"/>
    </location>
</feature>
<feature type="transmembrane region" description="Helical" evidence="2">
    <location>
        <begin position="645"/>
        <end position="668"/>
    </location>
</feature>
<dbReference type="InParanoid" id="A0A317XRD8"/>
<evidence type="ECO:0008006" key="5">
    <source>
        <dbReference type="Google" id="ProtNLM"/>
    </source>
</evidence>
<dbReference type="PANTHER" id="PTHR22950">
    <property type="entry name" value="AMINO ACID TRANSPORTER"/>
    <property type="match status" value="1"/>
</dbReference>
<feature type="transmembrane region" description="Helical" evidence="2">
    <location>
        <begin position="507"/>
        <end position="530"/>
    </location>
</feature>
<dbReference type="AlphaFoldDB" id="A0A317XRD8"/>
<accession>A0A317XRD8</accession>
<feature type="transmembrane region" description="Helical" evidence="2">
    <location>
        <begin position="324"/>
        <end position="345"/>
    </location>
</feature>
<name>A0A317XRD8_9BASI</name>
<feature type="compositionally biased region" description="Polar residues" evidence="1">
    <location>
        <begin position="747"/>
        <end position="763"/>
    </location>
</feature>
<keyword evidence="2" id="KW-1133">Transmembrane helix</keyword>
<dbReference type="GO" id="GO:0016020">
    <property type="term" value="C:membrane"/>
    <property type="evidence" value="ECO:0007669"/>
    <property type="project" value="TreeGrafter"/>
</dbReference>
<evidence type="ECO:0000313" key="4">
    <source>
        <dbReference type="Proteomes" id="UP000246740"/>
    </source>
</evidence>
<evidence type="ECO:0000313" key="3">
    <source>
        <dbReference type="EMBL" id="PWZ00363.1"/>
    </source>
</evidence>
<protein>
    <recommendedName>
        <fullName evidence="5">Amino acid transporter transmembrane domain-containing protein</fullName>
    </recommendedName>
</protein>
<feature type="transmembrane region" description="Helical" evidence="2">
    <location>
        <begin position="792"/>
        <end position="815"/>
    </location>
</feature>
<feature type="region of interest" description="Disordered" evidence="1">
    <location>
        <begin position="1"/>
        <end position="98"/>
    </location>
</feature>
<feature type="compositionally biased region" description="Acidic residues" evidence="1">
    <location>
        <begin position="88"/>
        <end position="98"/>
    </location>
</feature>
<feature type="transmembrane region" description="Helical" evidence="2">
    <location>
        <begin position="228"/>
        <end position="252"/>
    </location>
</feature>
<dbReference type="Proteomes" id="UP000246740">
    <property type="component" value="Unassembled WGS sequence"/>
</dbReference>
<sequence length="822" mass="89121">MSQAETTPQRSRAPVEADPRTQLDASSENAQYPTVSTQPSHISILHTNHPSVRSSRSASTSHDPSEPFRPNLGSDSLPTLAPGRSAEPDELEEADSDTASEFHAFLQHGRIQVGQTWDDSSEDETPSQLGDRTLPLSSPANDRSRNSKAAAAARRKRRTAAPGPAHPESYLQSLRPSREHRRAWWKFLTNPGAPASLSAPHVSANLFSASLHPAVLLSMPHYFARTGVLVGTIALVGVAILGGVGGGLWVVLSRYVNGNSIEAIVGSSFGRYTKWKGGLGRALSGILLALYALGSAIIGYFALADLLLQVFFNYSPRGVPLHDRAFVTLVVGGIISSPLVIFPLAKRNVIRLNTFFSLTFYPVIVTIILVKIYARSPPVVNIDEFAHPSDEQLPLLGQHSRLASRSVTWPNADPRYPPSIWAPISLLPLLTLSACPLQILAHQRSLRRIGTSGSNVKAFITAQAGQVLFIIVLGLIFGVAAGTNGVQRRWGKQSHPNLFASLPNDDHLINFARVLFVAILVTHLAICLITSRSSWGRVLRLLDINPLRRRKPAIQLPVDDEPMATSAAAGTATVSGVIATGDGQPTDTGRLGRWKRQWGKPARNALAGVLLWTLTASSAYLSGAGGFRRSEKDGEEARFTRASEVLGLMGAGVGFVLPGLVWTVIFHIRRPRAILPPFASEIGRTASAFFVGPQSMLARNRRRLFGHTDDGADGDDERAPLLDDNTNQTPYETVPDAPARSSRHSTDQLSTFEASIPSHLSEQTSEERDEATTILLARKERQLQRRTRGKRIWQDIVVFAAVLPFGFALLVLGALELAKGGY</sequence>
<proteinExistence type="predicted"/>
<organism evidence="3 4">
    <name type="scientific">Testicularia cyperi</name>
    <dbReference type="NCBI Taxonomy" id="1882483"/>
    <lineage>
        <taxon>Eukaryota</taxon>
        <taxon>Fungi</taxon>
        <taxon>Dikarya</taxon>
        <taxon>Basidiomycota</taxon>
        <taxon>Ustilaginomycotina</taxon>
        <taxon>Ustilaginomycetes</taxon>
        <taxon>Ustilaginales</taxon>
        <taxon>Anthracoideaceae</taxon>
        <taxon>Testicularia</taxon>
    </lineage>
</organism>
<feature type="region of interest" description="Disordered" evidence="1">
    <location>
        <begin position="707"/>
        <end position="767"/>
    </location>
</feature>
<dbReference type="PANTHER" id="PTHR22950:SF671">
    <property type="entry name" value="CHROMOSOME UNDETERMINED SCAFFOLD_75, WHOLE GENOME SHOTGUN SEQUENCE"/>
    <property type="match status" value="1"/>
</dbReference>
<gene>
    <name evidence="3" type="ORF">BCV70DRAFT_94292</name>
</gene>
<feature type="compositionally biased region" description="Polar residues" evidence="1">
    <location>
        <begin position="23"/>
        <end position="48"/>
    </location>
</feature>
<feature type="compositionally biased region" description="Polar residues" evidence="1">
    <location>
        <begin position="1"/>
        <end position="10"/>
    </location>
</feature>
<feature type="transmembrane region" description="Helical" evidence="2">
    <location>
        <begin position="420"/>
        <end position="441"/>
    </location>
</feature>
<feature type="compositionally biased region" description="Polar residues" evidence="1">
    <location>
        <begin position="126"/>
        <end position="139"/>
    </location>
</feature>
<keyword evidence="2" id="KW-0472">Membrane</keyword>
<feature type="compositionally biased region" description="Low complexity" evidence="1">
    <location>
        <begin position="49"/>
        <end position="62"/>
    </location>
</feature>
<feature type="transmembrane region" description="Helical" evidence="2">
    <location>
        <begin position="352"/>
        <end position="374"/>
    </location>
</feature>
<evidence type="ECO:0000256" key="1">
    <source>
        <dbReference type="SAM" id="MobiDB-lite"/>
    </source>
</evidence>
<feature type="transmembrane region" description="Helical" evidence="2">
    <location>
        <begin position="282"/>
        <end position="304"/>
    </location>
</feature>
<feature type="transmembrane region" description="Helical" evidence="2">
    <location>
        <begin position="605"/>
        <end position="625"/>
    </location>
</feature>
<keyword evidence="4" id="KW-1185">Reference proteome</keyword>
<dbReference type="STRING" id="1882483.A0A317XRD8"/>
<reference evidence="3 4" key="1">
    <citation type="journal article" date="2018" name="Mol. Biol. Evol.">
        <title>Broad Genomic Sampling Reveals a Smut Pathogenic Ancestry of the Fungal Clade Ustilaginomycotina.</title>
        <authorList>
            <person name="Kijpornyongpan T."/>
            <person name="Mondo S.J."/>
            <person name="Barry K."/>
            <person name="Sandor L."/>
            <person name="Lee J."/>
            <person name="Lipzen A."/>
            <person name="Pangilinan J."/>
            <person name="LaButti K."/>
            <person name="Hainaut M."/>
            <person name="Henrissat B."/>
            <person name="Grigoriev I.V."/>
            <person name="Spatafora J.W."/>
            <person name="Aime M.C."/>
        </authorList>
    </citation>
    <scope>NUCLEOTIDE SEQUENCE [LARGE SCALE GENOMIC DNA]</scope>
    <source>
        <strain evidence="3 4">MCA 3645</strain>
    </source>
</reference>
<dbReference type="OrthoDB" id="3360632at2759"/>
<dbReference type="GO" id="GO:0015179">
    <property type="term" value="F:L-amino acid transmembrane transporter activity"/>
    <property type="evidence" value="ECO:0007669"/>
    <property type="project" value="TreeGrafter"/>
</dbReference>
<feature type="transmembrane region" description="Helical" evidence="2">
    <location>
        <begin position="467"/>
        <end position="487"/>
    </location>
</feature>
<keyword evidence="2" id="KW-0812">Transmembrane</keyword>
<dbReference type="EMBL" id="KZ819192">
    <property type="protein sequence ID" value="PWZ00363.1"/>
    <property type="molecule type" value="Genomic_DNA"/>
</dbReference>
<evidence type="ECO:0000256" key="2">
    <source>
        <dbReference type="SAM" id="Phobius"/>
    </source>
</evidence>